<sequence length="126" mass="15149">MINQLAIRYKQPFHEDNIMIAENHNVPKVIYRSRILNGWNIDEAIHVFPTNEELQKNNLRSDDLKFTGSHIDNLNRILIHEEEKRRQVYKEKYSKPKPWIEKYPQKTEFGDYAQLLFQDCCGSWSK</sequence>
<dbReference type="EMBL" id="RXWV01000023">
    <property type="protein sequence ID" value="RTX73799.1"/>
    <property type="molecule type" value="Genomic_DNA"/>
</dbReference>
<proteinExistence type="predicted"/>
<dbReference type="RefSeq" id="WP_126476840.1">
    <property type="nucleotide sequence ID" value="NZ_RXWV01000023.1"/>
</dbReference>
<evidence type="ECO:0000313" key="1">
    <source>
        <dbReference type="EMBL" id="RTX73799.1"/>
    </source>
</evidence>
<protein>
    <submittedName>
        <fullName evidence="1">Uncharacterized protein</fullName>
    </submittedName>
</protein>
<name>A0AAJ4SIS0_MAMSC</name>
<reference evidence="1 2" key="1">
    <citation type="submission" date="2018-10" db="EMBL/GenBank/DDBJ databases">
        <title>A collection Staphylococci species genome sequencing.</title>
        <authorList>
            <person name="Cole K."/>
        </authorList>
    </citation>
    <scope>NUCLEOTIDE SEQUENCE [LARGE SCALE GENOMIC DNA]</scope>
    <source>
        <strain evidence="2">NCTC 12218</strain>
    </source>
</reference>
<comment type="caution">
    <text evidence="1">The sequence shown here is derived from an EMBL/GenBank/DDBJ whole genome shotgun (WGS) entry which is preliminary data.</text>
</comment>
<evidence type="ECO:0000313" key="2">
    <source>
        <dbReference type="Proteomes" id="UP000274792"/>
    </source>
</evidence>
<accession>A0AAJ4SIS0</accession>
<gene>
    <name evidence="1" type="ORF">CD117_04215</name>
</gene>
<dbReference type="Proteomes" id="UP000274792">
    <property type="component" value="Unassembled WGS sequence"/>
</dbReference>
<dbReference type="AlphaFoldDB" id="A0AAJ4SIS0"/>
<organism evidence="1 2">
    <name type="scientific">Mammaliicoccus sciuri</name>
    <name type="common">Staphylococcus sciuri</name>
    <dbReference type="NCBI Taxonomy" id="1296"/>
    <lineage>
        <taxon>Bacteria</taxon>
        <taxon>Bacillati</taxon>
        <taxon>Bacillota</taxon>
        <taxon>Bacilli</taxon>
        <taxon>Bacillales</taxon>
        <taxon>Staphylococcaceae</taxon>
        <taxon>Mammaliicoccus</taxon>
    </lineage>
</organism>